<proteinExistence type="predicted"/>
<dbReference type="STRING" id="573508.A0A1E3BPE9"/>
<dbReference type="VEuPathDB" id="FungiDB:SI65_00356"/>
<gene>
    <name evidence="1" type="ORF">SI65_00356</name>
</gene>
<sequence length="342" mass="38939">MTELEPSQSTHIASEVLRIACEGNTEIDNLQELATQIELRGLANANIARIRRWKPVPRDEIQKIFDLGRGNSEQETRIEILIRRLMETHGLDRVDAMSAFRDSDGITNKAHEICASIASFQEKSMQEIPILPTRDTRSPPDVTPQTRVLAILGLHEDKLESTNASPSIGDGWMVSDFYLWMHVLNGMGKSQEWSTSLRPKYLVDKQNYDRLKKILASDPHPKRERKRFVDGFVDDSHPDVVAWHYRHPDVVDEDYPDTTAGVRKHPQGNWEQAEHEIPHVEVHAIPKGSADYHESKVVMDRIRIYMKGKMDVAQQARAAHNTHFSAGPEWSSMPLYQGLGTV</sequence>
<name>A0A1E3BPE9_ASPCR</name>
<dbReference type="EMBL" id="JXNT01000001">
    <property type="protein sequence ID" value="ODM22767.1"/>
    <property type="molecule type" value="Genomic_DNA"/>
</dbReference>
<reference evidence="1 2" key="1">
    <citation type="journal article" date="2016" name="BMC Genomics">
        <title>Comparative genomic and transcriptomic analyses of the Fuzhuan brick tea-fermentation fungus Aspergillus cristatus.</title>
        <authorList>
            <person name="Ge Y."/>
            <person name="Wang Y."/>
            <person name="Liu Y."/>
            <person name="Tan Y."/>
            <person name="Ren X."/>
            <person name="Zhang X."/>
            <person name="Hyde K.D."/>
            <person name="Liu Y."/>
            <person name="Liu Z."/>
        </authorList>
    </citation>
    <scope>NUCLEOTIDE SEQUENCE [LARGE SCALE GENOMIC DNA]</scope>
    <source>
        <strain evidence="1 2">GZAAS20.1005</strain>
    </source>
</reference>
<dbReference type="AlphaFoldDB" id="A0A1E3BPE9"/>
<dbReference type="OrthoDB" id="3000060at2759"/>
<evidence type="ECO:0000313" key="1">
    <source>
        <dbReference type="EMBL" id="ODM22767.1"/>
    </source>
</evidence>
<accession>A0A1E3BPE9</accession>
<protein>
    <submittedName>
        <fullName evidence="1">Uncharacterized protein</fullName>
    </submittedName>
</protein>
<dbReference type="Proteomes" id="UP000094569">
    <property type="component" value="Unassembled WGS sequence"/>
</dbReference>
<comment type="caution">
    <text evidence="1">The sequence shown here is derived from an EMBL/GenBank/DDBJ whole genome shotgun (WGS) entry which is preliminary data.</text>
</comment>
<organism evidence="1 2">
    <name type="scientific">Aspergillus cristatus</name>
    <name type="common">Chinese Fuzhuan brick tea-fermentation fungus</name>
    <name type="synonym">Eurotium cristatum</name>
    <dbReference type="NCBI Taxonomy" id="573508"/>
    <lineage>
        <taxon>Eukaryota</taxon>
        <taxon>Fungi</taxon>
        <taxon>Dikarya</taxon>
        <taxon>Ascomycota</taxon>
        <taxon>Pezizomycotina</taxon>
        <taxon>Eurotiomycetes</taxon>
        <taxon>Eurotiomycetidae</taxon>
        <taxon>Eurotiales</taxon>
        <taxon>Aspergillaceae</taxon>
        <taxon>Aspergillus</taxon>
        <taxon>Aspergillus subgen. Aspergillus</taxon>
    </lineage>
</organism>
<evidence type="ECO:0000313" key="2">
    <source>
        <dbReference type="Proteomes" id="UP000094569"/>
    </source>
</evidence>
<keyword evidence="2" id="KW-1185">Reference proteome</keyword>